<dbReference type="EMBL" id="KI546163">
    <property type="protein sequence ID" value="EST42354.1"/>
    <property type="molecule type" value="Genomic_DNA"/>
</dbReference>
<sequence>MSNMCNSSNTTTCSEGFFCPSNVGSDDTACFKCKSECATCTGESEDTATCLTCADGQYPSSGTCANCDSKCATCTGSGDSACQTCTNGNVLNVSSCTACTTSQMTACTCSSAKNCTTCDSSDTSKCEACIQNFDPSGTTPCQNCLTGFFKSTNSGSDTCTACDVKCATCRGGGATACQSCVNGNFLSRTTCSACVSGNSMKCTCGTSENCVTCAADKTKCATCIGEYDMSANPPCSACKAGYFESSDIPKTCSKCPENCATCTAETTCKTCKDGNVLTANLCVPCTKNQMTACTCKSTKNCQTCNAADMGKYATCINNFDHSGANPCQNCLPGFIKEIDSGNEICTACSANCATCTSSSVCTICKDGYLLRGNECAACTTIQTTACTCQGAKNCSICDISMIKCAACINNYELTGSSPCEKCKQRFFEDITAILNKCTACSNNCTTCTSASVCTICEEGFLIENNICVACTDENCKTCSANKDTCTACKNDFSVVNGKCEKTCTTAAECRSNQICDIICKTCTGNCAVCKDDIANCRVCQPGFLLTDNTCRQCPMGCANCAGDTSVCQICLNNFYFKKDKCFICTGNLKEPCQCHRAINCGSCDLENLSRCATCISGHAIDKNGECSICAQGFLMLGGVCAKCDSRCGTCSQNAKTCDSCVKGYTMNVHQTCEEVCADTLTDGHACIGGKAVQCGSRGQVTECKCGDSINCRICSADGSNKCGDCLYGYKIEDGACANCVDGAVEVGAFCFASAEESNRLSSGAVAGISLAVIAVVLGASGGVFWYLRRAKIAKRKTVMKWRQQ</sequence>
<reference evidence="3 4" key="1">
    <citation type="journal article" date="2014" name="PLoS Genet.">
        <title>The Genome of Spironucleus salmonicida Highlights a Fish Pathogen Adapted to Fluctuating Environments.</title>
        <authorList>
            <person name="Xu F."/>
            <person name="Jerlstrom-Hultqvist J."/>
            <person name="Einarsson E."/>
            <person name="Astvaldsson A."/>
            <person name="Svard S.G."/>
            <person name="Andersson J.O."/>
        </authorList>
    </citation>
    <scope>NUCLEOTIDE SEQUENCE</scope>
    <source>
        <strain evidence="4">ATCC 50377</strain>
    </source>
</reference>
<feature type="transmembrane region" description="Helical" evidence="1">
    <location>
        <begin position="764"/>
        <end position="787"/>
    </location>
</feature>
<proteinExistence type="predicted"/>
<evidence type="ECO:0000313" key="3">
    <source>
        <dbReference type="EMBL" id="EST42354.1"/>
    </source>
</evidence>
<feature type="domain" description="EGF-like" evidence="2">
    <location>
        <begin position="212"/>
        <end position="253"/>
    </location>
</feature>
<dbReference type="InterPro" id="IPR052798">
    <property type="entry name" value="Giardia_VSA"/>
</dbReference>
<dbReference type="AlphaFoldDB" id="V6LNP2"/>
<keyword evidence="1" id="KW-0472">Membrane</keyword>
<keyword evidence="1" id="KW-0812">Transmembrane</keyword>
<feature type="domain" description="EGF-like" evidence="2">
    <location>
        <begin position="702"/>
        <end position="740"/>
    </location>
</feature>
<dbReference type="VEuPathDB" id="GiardiaDB:SS50377_21698"/>
<dbReference type="InterPro" id="IPR009030">
    <property type="entry name" value="Growth_fac_rcpt_cys_sf"/>
</dbReference>
<feature type="domain" description="EGF-like" evidence="2">
    <location>
        <begin position="602"/>
        <end position="641"/>
    </location>
</feature>
<accession>V6LNP2</accession>
<dbReference type="OrthoDB" id="300641at2759"/>
<dbReference type="Proteomes" id="UP000018208">
    <property type="component" value="Unassembled WGS sequence"/>
</dbReference>
<evidence type="ECO:0000313" key="4">
    <source>
        <dbReference type="EMBL" id="KAH0576148.1"/>
    </source>
</evidence>
<feature type="domain" description="EGF-like" evidence="2">
    <location>
        <begin position="642"/>
        <end position="673"/>
    </location>
</feature>
<name>V6LNP2_9EUKA</name>
<feature type="domain" description="EGF-like" evidence="2">
    <location>
        <begin position="347"/>
        <end position="376"/>
    </location>
</feature>
<dbReference type="SMART" id="SM00261">
    <property type="entry name" value="FU"/>
    <property type="match status" value="11"/>
</dbReference>
<dbReference type="PANTHER" id="PTHR23275">
    <property type="entry name" value="CABRIOLET.-RELATED"/>
    <property type="match status" value="1"/>
</dbReference>
<reference evidence="4" key="2">
    <citation type="submission" date="2020-12" db="EMBL/GenBank/DDBJ databases">
        <title>New Spironucleus salmonicida genome in near-complete chromosomes.</title>
        <authorList>
            <person name="Xu F."/>
            <person name="Kurt Z."/>
            <person name="Jimenez-Gonzalez A."/>
            <person name="Astvaldsson A."/>
            <person name="Andersson J.O."/>
            <person name="Svard S.G."/>
        </authorList>
    </citation>
    <scope>NUCLEOTIDE SEQUENCE</scope>
    <source>
        <strain evidence="4">ATCC 50377</strain>
    </source>
</reference>
<feature type="domain" description="EGF-like" evidence="2">
    <location>
        <begin position="387"/>
        <end position="420"/>
    </location>
</feature>
<keyword evidence="1" id="KW-1133">Transmembrane helix</keyword>
<dbReference type="Gene3D" id="2.10.220.10">
    <property type="entry name" value="Hormone Receptor, Insulin-like Growth Factor Receptor 1, Chain A, domain 2"/>
    <property type="match status" value="5"/>
</dbReference>
<protein>
    <submittedName>
        <fullName evidence="3">Cysteine-rich membrane protein 2</fullName>
    </submittedName>
</protein>
<feature type="domain" description="EGF-like" evidence="2">
    <location>
        <begin position="439"/>
        <end position="468"/>
    </location>
</feature>
<keyword evidence="5" id="KW-1185">Reference proteome</keyword>
<gene>
    <name evidence="3" type="ORF">SS50377_18081</name>
    <name evidence="4" type="ORF">SS50377_21698</name>
</gene>
<dbReference type="EMBL" id="AUWU02000002">
    <property type="protein sequence ID" value="KAH0576148.1"/>
    <property type="molecule type" value="Genomic_DNA"/>
</dbReference>
<dbReference type="InterPro" id="IPR000742">
    <property type="entry name" value="EGF"/>
</dbReference>
<evidence type="ECO:0000259" key="2">
    <source>
        <dbReference type="SMART" id="SM00181"/>
    </source>
</evidence>
<evidence type="ECO:0000313" key="5">
    <source>
        <dbReference type="Proteomes" id="UP000018208"/>
    </source>
</evidence>
<feature type="domain" description="EGF-like" evidence="2">
    <location>
        <begin position="469"/>
        <end position="500"/>
    </location>
</feature>
<dbReference type="SUPFAM" id="SSF57184">
    <property type="entry name" value="Growth factor receptor domain"/>
    <property type="match status" value="5"/>
</dbReference>
<dbReference type="SMART" id="SM00181">
    <property type="entry name" value="EGF"/>
    <property type="match status" value="11"/>
</dbReference>
<feature type="domain" description="EGF-like" evidence="2">
    <location>
        <begin position="521"/>
        <end position="551"/>
    </location>
</feature>
<dbReference type="InterPro" id="IPR006212">
    <property type="entry name" value="Furin_repeat"/>
</dbReference>
<feature type="domain" description="EGF-like" evidence="2">
    <location>
        <begin position="32"/>
        <end position="65"/>
    </location>
</feature>
<dbReference type="PANTHER" id="PTHR23275:SF100">
    <property type="entry name" value="EGF-LIKE DOMAIN-CONTAINING PROTEIN"/>
    <property type="match status" value="1"/>
</dbReference>
<evidence type="ECO:0000256" key="1">
    <source>
        <dbReference type="SAM" id="Phobius"/>
    </source>
</evidence>
<organism evidence="3">
    <name type="scientific">Spironucleus salmonicida</name>
    <dbReference type="NCBI Taxonomy" id="348837"/>
    <lineage>
        <taxon>Eukaryota</taxon>
        <taxon>Metamonada</taxon>
        <taxon>Diplomonadida</taxon>
        <taxon>Hexamitidae</taxon>
        <taxon>Hexamitinae</taxon>
        <taxon>Spironucleus</taxon>
    </lineage>
</organism>
<feature type="domain" description="EGF-like" evidence="2">
    <location>
        <begin position="254"/>
        <end position="283"/>
    </location>
</feature>